<comment type="similarity">
    <text evidence="1">Belongs to the CapA family.</text>
</comment>
<keyword evidence="2" id="KW-0732">Signal</keyword>
<name>A0A923ID12_9FIRM</name>
<dbReference type="InterPro" id="IPR029052">
    <property type="entry name" value="Metallo-depent_PP-like"/>
</dbReference>
<dbReference type="RefSeq" id="WP_186886326.1">
    <property type="nucleotide sequence ID" value="NZ_JACONZ010000001.1"/>
</dbReference>
<dbReference type="CDD" id="cd07381">
    <property type="entry name" value="MPP_CapA"/>
    <property type="match status" value="1"/>
</dbReference>
<dbReference type="AlphaFoldDB" id="A0A923ID12"/>
<dbReference type="Proteomes" id="UP000659630">
    <property type="component" value="Unassembled WGS sequence"/>
</dbReference>
<organism evidence="4 5">
    <name type="scientific">Anaerofilum hominis</name>
    <dbReference type="NCBI Taxonomy" id="2763016"/>
    <lineage>
        <taxon>Bacteria</taxon>
        <taxon>Bacillati</taxon>
        <taxon>Bacillota</taxon>
        <taxon>Clostridia</taxon>
        <taxon>Eubacteriales</taxon>
        <taxon>Oscillospiraceae</taxon>
        <taxon>Anaerofilum</taxon>
    </lineage>
</organism>
<accession>A0A923ID12</accession>
<dbReference type="SUPFAM" id="SSF56300">
    <property type="entry name" value="Metallo-dependent phosphatases"/>
    <property type="match status" value="1"/>
</dbReference>
<proteinExistence type="inferred from homology"/>
<dbReference type="InterPro" id="IPR019079">
    <property type="entry name" value="Capsule_synth_CapA"/>
</dbReference>
<evidence type="ECO:0000256" key="1">
    <source>
        <dbReference type="ARBA" id="ARBA00005662"/>
    </source>
</evidence>
<evidence type="ECO:0000313" key="5">
    <source>
        <dbReference type="Proteomes" id="UP000659630"/>
    </source>
</evidence>
<reference evidence="4" key="1">
    <citation type="submission" date="2020-08" db="EMBL/GenBank/DDBJ databases">
        <title>Genome public.</title>
        <authorList>
            <person name="Liu C."/>
            <person name="Sun Q."/>
        </authorList>
    </citation>
    <scope>NUCLEOTIDE SEQUENCE</scope>
    <source>
        <strain evidence="4">BX8</strain>
    </source>
</reference>
<dbReference type="PANTHER" id="PTHR33393:SF12">
    <property type="entry name" value="CAPSULE BIOSYNTHESIS PROTEIN CAPA"/>
    <property type="match status" value="1"/>
</dbReference>
<evidence type="ECO:0000256" key="2">
    <source>
        <dbReference type="SAM" id="SignalP"/>
    </source>
</evidence>
<dbReference type="PROSITE" id="PS51257">
    <property type="entry name" value="PROKAR_LIPOPROTEIN"/>
    <property type="match status" value="1"/>
</dbReference>
<evidence type="ECO:0000313" key="4">
    <source>
        <dbReference type="EMBL" id="MBC5579947.1"/>
    </source>
</evidence>
<dbReference type="Pfam" id="PF09587">
    <property type="entry name" value="PGA_cap"/>
    <property type="match status" value="1"/>
</dbReference>
<comment type="caution">
    <text evidence="4">The sequence shown here is derived from an EMBL/GenBank/DDBJ whole genome shotgun (WGS) entry which is preliminary data.</text>
</comment>
<keyword evidence="5" id="KW-1185">Reference proteome</keyword>
<gene>
    <name evidence="4" type="ORF">H8S23_00325</name>
</gene>
<feature type="chain" id="PRO_5039569317" evidence="2">
    <location>
        <begin position="22"/>
        <end position="385"/>
    </location>
</feature>
<dbReference type="SMART" id="SM00854">
    <property type="entry name" value="PGA_cap"/>
    <property type="match status" value="1"/>
</dbReference>
<dbReference type="PANTHER" id="PTHR33393">
    <property type="entry name" value="POLYGLUTAMINE SYNTHESIS ACCESSORY PROTEIN RV0574C-RELATED"/>
    <property type="match status" value="1"/>
</dbReference>
<sequence length="385" mass="41911">MRRLSALLLCFALLLSGCGQTDRPVSTAAPAAAATQQPAPTPTPQPTVDFSATGDNLIHGQLYLQAQRRAEDGGYDFMPLYEKVASFYAGQDLNFINQETLVNDEIPPSSYPLFSSPAEVGRTAYELGFRLFGTSNNHSYDLGAAGIAATRRFWASMPDDALAFGLWENGTENDIPLYENNGVTFACLAYTQYTNGLPTPQGSEAHVILTSDTETIERQITAARSLVDVVLVSVHWGNEDSHLVTEGQRALARQMADWGADLIIGTHPHVLQSAEWLDREDGGRSFVAYSLGNFVSAQSKPDQLIGAVLSCTFTKTGDGSSAISNVRFHPTVTHYGSRYSDVKVYFLSDYTADLAQGHGVRTDYPVFGLEYINAVVAENLPEEFL</sequence>
<dbReference type="InterPro" id="IPR052169">
    <property type="entry name" value="CW_Biosynth-Accessory"/>
</dbReference>
<evidence type="ECO:0000259" key="3">
    <source>
        <dbReference type="SMART" id="SM00854"/>
    </source>
</evidence>
<dbReference type="Gene3D" id="3.60.21.10">
    <property type="match status" value="1"/>
</dbReference>
<feature type="signal peptide" evidence="2">
    <location>
        <begin position="1"/>
        <end position="21"/>
    </location>
</feature>
<dbReference type="EMBL" id="JACONZ010000001">
    <property type="protein sequence ID" value="MBC5579947.1"/>
    <property type="molecule type" value="Genomic_DNA"/>
</dbReference>
<protein>
    <submittedName>
        <fullName evidence="4">CapA family protein</fullName>
    </submittedName>
</protein>
<feature type="domain" description="Capsule synthesis protein CapA" evidence="3">
    <location>
        <begin position="49"/>
        <end position="298"/>
    </location>
</feature>